<comment type="caution">
    <text evidence="2">The sequence shown here is derived from an EMBL/GenBank/DDBJ whole genome shotgun (WGS) entry which is preliminary data.</text>
</comment>
<dbReference type="PANTHER" id="PTHR36174:SF1">
    <property type="entry name" value="LIPID II:GLYCINE GLYCYLTRANSFERASE"/>
    <property type="match status" value="1"/>
</dbReference>
<dbReference type="Pfam" id="PF13480">
    <property type="entry name" value="Acetyltransf_6"/>
    <property type="match status" value="1"/>
</dbReference>
<dbReference type="Gene3D" id="3.40.630.30">
    <property type="match status" value="1"/>
</dbReference>
<dbReference type="InterPro" id="IPR050644">
    <property type="entry name" value="PG_Glycine_Bridge_Synth"/>
</dbReference>
<dbReference type="InterPro" id="IPR038740">
    <property type="entry name" value="BioF2-like_GNAT_dom"/>
</dbReference>
<dbReference type="AlphaFoldDB" id="A0A0G1KB30"/>
<dbReference type="InterPro" id="IPR016181">
    <property type="entry name" value="Acyl_CoA_acyltransferase"/>
</dbReference>
<proteinExistence type="predicted"/>
<gene>
    <name evidence="2" type="ORF">UW78_C0026G0006</name>
</gene>
<reference evidence="2 3" key="1">
    <citation type="journal article" date="2015" name="Nature">
        <title>rRNA introns, odd ribosomes, and small enigmatic genomes across a large radiation of phyla.</title>
        <authorList>
            <person name="Brown C.T."/>
            <person name="Hug L.A."/>
            <person name="Thomas B.C."/>
            <person name="Sharon I."/>
            <person name="Castelle C.J."/>
            <person name="Singh A."/>
            <person name="Wilkins M.J."/>
            <person name="Williams K.H."/>
            <person name="Banfield J.F."/>
        </authorList>
    </citation>
    <scope>NUCLEOTIDE SEQUENCE [LARGE SCALE GENOMIC DNA]</scope>
</reference>
<protein>
    <recommendedName>
        <fullName evidence="1">BioF2-like acetyltransferase domain-containing protein</fullName>
    </recommendedName>
</protein>
<dbReference type="SUPFAM" id="SSF55729">
    <property type="entry name" value="Acyl-CoA N-acyltransferases (Nat)"/>
    <property type="match status" value="1"/>
</dbReference>
<name>A0A0G1KB30_9BACT</name>
<organism evidence="2 3">
    <name type="scientific">Candidatus Azambacteria bacterium GW2011_GWA1_44_9</name>
    <dbReference type="NCBI Taxonomy" id="1618610"/>
    <lineage>
        <taxon>Bacteria</taxon>
        <taxon>Candidatus Azamiibacteriota</taxon>
    </lineage>
</organism>
<accession>A0A0G1KB30</accession>
<feature type="domain" description="BioF2-like acetyltransferase" evidence="1">
    <location>
        <begin position="117"/>
        <end position="207"/>
    </location>
</feature>
<dbReference type="Proteomes" id="UP000034595">
    <property type="component" value="Unassembled WGS sequence"/>
</dbReference>
<evidence type="ECO:0000313" key="3">
    <source>
        <dbReference type="Proteomes" id="UP000034595"/>
    </source>
</evidence>
<evidence type="ECO:0000313" key="2">
    <source>
        <dbReference type="EMBL" id="KKT80748.1"/>
    </source>
</evidence>
<dbReference type="EMBL" id="LCJQ01000026">
    <property type="protein sequence ID" value="KKT80748.1"/>
    <property type="molecule type" value="Genomic_DNA"/>
</dbReference>
<evidence type="ECO:0000259" key="1">
    <source>
        <dbReference type="Pfam" id="PF13480"/>
    </source>
</evidence>
<sequence>MDIRQSAQWGEYLTQIGWKIEKVGSTQIFIRKVPFLPFSFIKIQHPKNPLPFRQIDRIARENRGLFVLIEPDGEGVELSKMSLNGFQKSHMSLTHTSTIYIDITKTQEKIFNSFSENARRNIKKAQKNNLQIKTISLKKEKDDSEFRKFYRLLSILTHLKKFFVPGYSEFYKKMLAFKNKSAVLFAYSNDIPVAAVWLGFLDDRAVYINCQSLILKGFMTPNFQCGGNPGKIFRNLKKDSTALQLNILLRILNIIVKSIKFLIYAAGYFTNNYSFASFANFNLGLVAATLKKNSGILFTLAWEN</sequence>
<dbReference type="PANTHER" id="PTHR36174">
    <property type="entry name" value="LIPID II:GLYCINE GLYCYLTRANSFERASE"/>
    <property type="match status" value="1"/>
</dbReference>